<dbReference type="Pfam" id="PF22922">
    <property type="entry name" value="GAF_NLP"/>
    <property type="match status" value="1"/>
</dbReference>
<protein>
    <submittedName>
        <fullName evidence="6">Predicted protein</fullName>
    </submittedName>
</protein>
<dbReference type="InterPro" id="IPR036236">
    <property type="entry name" value="Znf_C2H2_sf"/>
</dbReference>
<dbReference type="SUPFAM" id="SSF57667">
    <property type="entry name" value="beta-beta-alpha zinc fingers"/>
    <property type="match status" value="1"/>
</dbReference>
<reference evidence="6" key="1">
    <citation type="journal article" date="2011" name="Plant Physiol.">
        <title>Comprehensive sequence analysis of 24,783 barley full-length cDNAs derived from 12 clone libraries.</title>
        <authorList>
            <person name="Matsumoto T."/>
            <person name="Tanaka T."/>
            <person name="Sakai H."/>
            <person name="Amano N."/>
            <person name="Kanamori H."/>
            <person name="Kurita K."/>
            <person name="Kikuta A."/>
            <person name="Kamiya K."/>
            <person name="Yamamoto M."/>
            <person name="Ikawa H."/>
            <person name="Fujii N."/>
            <person name="Hori K."/>
            <person name="Itoh T."/>
            <person name="Sato K."/>
        </authorList>
    </citation>
    <scope>NUCLEOTIDE SEQUENCE</scope>
    <source>
        <tissue evidence="6">Shoot and root</tissue>
    </source>
</reference>
<dbReference type="GO" id="GO:0003700">
    <property type="term" value="F:DNA-binding transcription factor activity"/>
    <property type="evidence" value="ECO:0007669"/>
    <property type="project" value="InterPro"/>
</dbReference>
<evidence type="ECO:0000259" key="5">
    <source>
        <dbReference type="PROSITE" id="PS50808"/>
    </source>
</evidence>
<dbReference type="PROSITE" id="PS50808">
    <property type="entry name" value="ZF_BED"/>
    <property type="match status" value="1"/>
</dbReference>
<dbReference type="InterPro" id="IPR055081">
    <property type="entry name" value="NLP1-9_GAF"/>
</dbReference>
<dbReference type="PANTHER" id="PTHR32002:SF79">
    <property type="entry name" value="OS09G0549450 PROTEIN"/>
    <property type="match status" value="1"/>
</dbReference>
<keyword evidence="1" id="KW-0479">Metal-binding</keyword>
<keyword evidence="2 4" id="KW-0863">Zinc-finger</keyword>
<proteinExistence type="evidence at transcript level"/>
<accession>F2DEV6</accession>
<evidence type="ECO:0000256" key="1">
    <source>
        <dbReference type="ARBA" id="ARBA00022723"/>
    </source>
</evidence>
<dbReference type="GO" id="GO:0003677">
    <property type="term" value="F:DNA binding"/>
    <property type="evidence" value="ECO:0007669"/>
    <property type="project" value="InterPro"/>
</dbReference>
<evidence type="ECO:0000256" key="2">
    <source>
        <dbReference type="ARBA" id="ARBA00022771"/>
    </source>
</evidence>
<dbReference type="SMART" id="SM00614">
    <property type="entry name" value="ZnF_BED"/>
    <property type="match status" value="1"/>
</dbReference>
<evidence type="ECO:0000256" key="4">
    <source>
        <dbReference type="PROSITE-ProRule" id="PRU00027"/>
    </source>
</evidence>
<dbReference type="GO" id="GO:0008270">
    <property type="term" value="F:zinc ion binding"/>
    <property type="evidence" value="ECO:0007669"/>
    <property type="project" value="UniProtKB-KW"/>
</dbReference>
<keyword evidence="3" id="KW-0862">Zinc</keyword>
<sequence>MERRTASPEGADIYLMDLDTVQLLLPPDDGDGDSGSPELAIEASSSYPCIDQDLDQHLANYSLVLPSTPELAIDGSSSPIIDWAALDKIPLYIGSCLEVATTIIPSDAETTMASEGAMSGSDLNEPLHRDNTCLQAATIASSPYASPRTIPSDATTNHVFPRGYFAQKEGEAARLNLDSLVIKLSSMMERELKSFCSKIQDTIQHVVESTMKTYFLQKKKRTITHVSSIPRTKFNINSYEEAIREILQVLRAACVIHNLPLAQTWATCAQQGKQCKHHSYENCRYCISTIDAACYVNDPRIQIFHEACSEHHLLPGQGVAGKAFATNQSCFRPDVGSSTEQEYPLSHHAKIFKLKGVMAIRLRSTRTGTADFVLEFFLPTDCEVENEQNALMNSLSKTVQCLCPTLRMVTNKEMEDDPVWEMNEINSLGLQKNNKVKKRKSMARRSPVWKSFTEVMDGDTVKAKCNHCGIDLCCDSKTHGTSSLANHLKICKLNPNNRITGPM</sequence>
<name>F2DEV6_HORVV</name>
<organism evidence="6">
    <name type="scientific">Hordeum vulgare subsp. vulgare</name>
    <name type="common">Domesticated barley</name>
    <dbReference type="NCBI Taxonomy" id="112509"/>
    <lineage>
        <taxon>Eukaryota</taxon>
        <taxon>Viridiplantae</taxon>
        <taxon>Streptophyta</taxon>
        <taxon>Embryophyta</taxon>
        <taxon>Tracheophyta</taxon>
        <taxon>Spermatophyta</taxon>
        <taxon>Magnoliopsida</taxon>
        <taxon>Liliopsida</taxon>
        <taxon>Poales</taxon>
        <taxon>Poaceae</taxon>
        <taxon>BOP clade</taxon>
        <taxon>Pooideae</taxon>
        <taxon>Triticodae</taxon>
        <taxon>Triticeae</taxon>
        <taxon>Hordeinae</taxon>
        <taxon>Hordeum</taxon>
    </lineage>
</organism>
<dbReference type="AlphaFoldDB" id="F2DEV6"/>
<dbReference type="InterPro" id="IPR003656">
    <property type="entry name" value="Znf_BED"/>
</dbReference>
<feature type="domain" description="BED-type" evidence="5">
    <location>
        <begin position="443"/>
        <end position="498"/>
    </location>
</feature>
<dbReference type="InterPro" id="IPR045012">
    <property type="entry name" value="NLP"/>
</dbReference>
<evidence type="ECO:0000256" key="3">
    <source>
        <dbReference type="ARBA" id="ARBA00022833"/>
    </source>
</evidence>
<dbReference type="PANTHER" id="PTHR32002">
    <property type="entry name" value="PROTEIN NLP8"/>
    <property type="match status" value="1"/>
</dbReference>
<evidence type="ECO:0000313" key="6">
    <source>
        <dbReference type="EMBL" id="BAJ93627.1"/>
    </source>
</evidence>
<dbReference type="EMBL" id="AK362423">
    <property type="protein sequence ID" value="BAJ93627.1"/>
    <property type="molecule type" value="mRNA"/>
</dbReference>